<feature type="transmembrane region" description="Helical" evidence="5">
    <location>
        <begin position="146"/>
        <end position="169"/>
    </location>
</feature>
<dbReference type="PROSITE" id="PS00216">
    <property type="entry name" value="SUGAR_TRANSPORT_1"/>
    <property type="match status" value="1"/>
</dbReference>
<evidence type="ECO:0000256" key="2">
    <source>
        <dbReference type="ARBA" id="ARBA00022692"/>
    </source>
</evidence>
<feature type="transmembrane region" description="Helical" evidence="5">
    <location>
        <begin position="285"/>
        <end position="307"/>
    </location>
</feature>
<dbReference type="GO" id="GO:0046943">
    <property type="term" value="F:carboxylic acid transmembrane transporter activity"/>
    <property type="evidence" value="ECO:0007669"/>
    <property type="project" value="TreeGrafter"/>
</dbReference>
<evidence type="ECO:0000256" key="1">
    <source>
        <dbReference type="ARBA" id="ARBA00004651"/>
    </source>
</evidence>
<dbReference type="EMBL" id="JACBZR010000001">
    <property type="protein sequence ID" value="NYI79129.1"/>
    <property type="molecule type" value="Genomic_DNA"/>
</dbReference>
<proteinExistence type="predicted"/>
<dbReference type="Pfam" id="PF07690">
    <property type="entry name" value="MFS_1"/>
    <property type="match status" value="1"/>
</dbReference>
<dbReference type="PROSITE" id="PS50850">
    <property type="entry name" value="MFS"/>
    <property type="match status" value="1"/>
</dbReference>
<dbReference type="PANTHER" id="PTHR23508">
    <property type="entry name" value="CARBOXYLIC ACID TRANSPORTER PROTEIN HOMOLOG"/>
    <property type="match status" value="1"/>
</dbReference>
<organism evidence="7 8">
    <name type="scientific">Nocardioides panzhihuensis</name>
    <dbReference type="NCBI Taxonomy" id="860243"/>
    <lineage>
        <taxon>Bacteria</taxon>
        <taxon>Bacillati</taxon>
        <taxon>Actinomycetota</taxon>
        <taxon>Actinomycetes</taxon>
        <taxon>Propionibacteriales</taxon>
        <taxon>Nocardioidaceae</taxon>
        <taxon>Nocardioides</taxon>
    </lineage>
</organism>
<feature type="transmembrane region" description="Helical" evidence="5">
    <location>
        <begin position="373"/>
        <end position="392"/>
    </location>
</feature>
<keyword evidence="2 5" id="KW-0812">Transmembrane</keyword>
<dbReference type="Gene3D" id="1.20.1250.20">
    <property type="entry name" value="MFS general substrate transporter like domains"/>
    <property type="match status" value="2"/>
</dbReference>
<feature type="transmembrane region" description="Helical" evidence="5">
    <location>
        <begin position="175"/>
        <end position="197"/>
    </location>
</feature>
<evidence type="ECO:0000256" key="3">
    <source>
        <dbReference type="ARBA" id="ARBA00022989"/>
    </source>
</evidence>
<keyword evidence="3 5" id="KW-1133">Transmembrane helix</keyword>
<name>A0A7Z0ITG5_9ACTN</name>
<dbReference type="Proteomes" id="UP000564496">
    <property type="component" value="Unassembled WGS sequence"/>
</dbReference>
<dbReference type="AlphaFoldDB" id="A0A7Z0ITG5"/>
<reference evidence="7 8" key="1">
    <citation type="submission" date="2020-07" db="EMBL/GenBank/DDBJ databases">
        <title>Sequencing the genomes of 1000 actinobacteria strains.</title>
        <authorList>
            <person name="Klenk H.-P."/>
        </authorList>
    </citation>
    <scope>NUCLEOTIDE SEQUENCE [LARGE SCALE GENOMIC DNA]</scope>
    <source>
        <strain evidence="7 8">DSM 26487</strain>
    </source>
</reference>
<feature type="transmembrane region" description="Helical" evidence="5">
    <location>
        <begin position="404"/>
        <end position="423"/>
    </location>
</feature>
<evidence type="ECO:0000256" key="4">
    <source>
        <dbReference type="ARBA" id="ARBA00023136"/>
    </source>
</evidence>
<dbReference type="InterPro" id="IPR036259">
    <property type="entry name" value="MFS_trans_sf"/>
</dbReference>
<dbReference type="RefSeq" id="WP_179659475.1">
    <property type="nucleotide sequence ID" value="NZ_JACBZR010000001.1"/>
</dbReference>
<feature type="transmembrane region" description="Helical" evidence="5">
    <location>
        <begin position="114"/>
        <end position="134"/>
    </location>
</feature>
<feature type="transmembrane region" description="Helical" evidence="5">
    <location>
        <begin position="89"/>
        <end position="108"/>
    </location>
</feature>
<feature type="transmembrane region" description="Helical" evidence="5">
    <location>
        <begin position="314"/>
        <end position="332"/>
    </location>
</feature>
<dbReference type="PROSITE" id="PS00217">
    <property type="entry name" value="SUGAR_TRANSPORT_2"/>
    <property type="match status" value="1"/>
</dbReference>
<gene>
    <name evidence="7" type="ORF">BJ988_003777</name>
</gene>
<evidence type="ECO:0000313" key="7">
    <source>
        <dbReference type="EMBL" id="NYI79129.1"/>
    </source>
</evidence>
<dbReference type="GO" id="GO:0005886">
    <property type="term" value="C:plasma membrane"/>
    <property type="evidence" value="ECO:0007669"/>
    <property type="project" value="UniProtKB-SubCell"/>
</dbReference>
<comment type="caution">
    <text evidence="7">The sequence shown here is derived from an EMBL/GenBank/DDBJ whole genome shotgun (WGS) entry which is preliminary data.</text>
</comment>
<feature type="transmembrane region" description="Helical" evidence="5">
    <location>
        <begin position="62"/>
        <end position="82"/>
    </location>
</feature>
<protein>
    <submittedName>
        <fullName evidence="7">AAHS family benzoate transporter-like MFS transporter</fullName>
    </submittedName>
</protein>
<dbReference type="SUPFAM" id="SSF103473">
    <property type="entry name" value="MFS general substrate transporter"/>
    <property type="match status" value="1"/>
</dbReference>
<keyword evidence="8" id="KW-1185">Reference proteome</keyword>
<feature type="transmembrane region" description="Helical" evidence="5">
    <location>
        <begin position="338"/>
        <end position="361"/>
    </location>
</feature>
<feature type="transmembrane region" description="Helical" evidence="5">
    <location>
        <begin position="20"/>
        <end position="42"/>
    </location>
</feature>
<evidence type="ECO:0000313" key="8">
    <source>
        <dbReference type="Proteomes" id="UP000564496"/>
    </source>
</evidence>
<accession>A0A7Z0ITG5</accession>
<evidence type="ECO:0000256" key="5">
    <source>
        <dbReference type="SAM" id="Phobius"/>
    </source>
</evidence>
<dbReference type="InterPro" id="IPR005829">
    <property type="entry name" value="Sugar_transporter_CS"/>
</dbReference>
<dbReference type="InterPro" id="IPR020846">
    <property type="entry name" value="MFS_dom"/>
</dbReference>
<comment type="subcellular location">
    <subcellularLocation>
        <location evidence="1">Cell membrane</location>
        <topology evidence="1">Multi-pass membrane protein</topology>
    </subcellularLocation>
</comment>
<keyword evidence="4 5" id="KW-0472">Membrane</keyword>
<feature type="domain" description="Major facilitator superfamily (MFS) profile" evidence="6">
    <location>
        <begin position="21"/>
        <end position="428"/>
    </location>
</feature>
<sequence>MSTVGRTAGSTTVARRSPLVIVAVAFAAIVLDGYDLMVYGAMIPELLAHPTWDLSKSEAGMIGSYTTLGMLVGALAVGALADILGRRRLILLSIGSFSLATVATAMAPTPELFGLFRLLAGIGLGGVMPTAIALTVEYAPPGKKQLYNAAMFIGYAFGGVFAAIAALIWLESAGFRTLLWIGAIPGLLLLPIVYKLLPESVGYLRRRGLSAQADALAEQYGLVSDDPTPGTRDAGGAIRYLLGPGRIVPLALFSVASFSGLLLVYGLNTWLPQIMRSAGYPLGSAISFLLVLNLGAVVGTVAAGALADRLGEKIAVALCFLAATVTLLTLAYQPPTGLLYVCVAVAGLGSIGTQILVNGYAAAYFPAWTRSTAVGITLGLGRVGAVVAPSMIGFVMDADLGFRWNFYSFVIPAVLGLVMILLVPARRRVRGATPARL</sequence>
<evidence type="ECO:0000259" key="6">
    <source>
        <dbReference type="PROSITE" id="PS50850"/>
    </source>
</evidence>
<feature type="transmembrane region" description="Helical" evidence="5">
    <location>
        <begin position="247"/>
        <end position="265"/>
    </location>
</feature>
<dbReference type="CDD" id="cd17365">
    <property type="entry name" value="MFS_PcaK_like"/>
    <property type="match status" value="1"/>
</dbReference>
<dbReference type="InterPro" id="IPR011701">
    <property type="entry name" value="MFS"/>
</dbReference>
<dbReference type="PANTHER" id="PTHR23508:SF10">
    <property type="entry name" value="CARBOXYLIC ACID TRANSPORTER PROTEIN HOMOLOG"/>
    <property type="match status" value="1"/>
</dbReference>